<feature type="non-terminal residue" evidence="2">
    <location>
        <position position="1"/>
    </location>
</feature>
<dbReference type="EMBL" id="QJKJ01008561">
    <property type="protein sequence ID" value="RDX79373.1"/>
    <property type="molecule type" value="Genomic_DNA"/>
</dbReference>
<comment type="caution">
    <text evidence="2">The sequence shown here is derived from an EMBL/GenBank/DDBJ whole genome shotgun (WGS) entry which is preliminary data.</text>
</comment>
<evidence type="ECO:0000313" key="3">
    <source>
        <dbReference type="Proteomes" id="UP000257109"/>
    </source>
</evidence>
<name>A0A371FMS7_MUCPR</name>
<accession>A0A371FMS7</accession>
<dbReference type="OrthoDB" id="1433968at2759"/>
<proteinExistence type="predicted"/>
<feature type="domain" description="Retroviral polymerase SH3-like" evidence="1">
    <location>
        <begin position="18"/>
        <end position="74"/>
    </location>
</feature>
<dbReference type="Proteomes" id="UP000257109">
    <property type="component" value="Unassembled WGS sequence"/>
</dbReference>
<evidence type="ECO:0000259" key="1">
    <source>
        <dbReference type="Pfam" id="PF25597"/>
    </source>
</evidence>
<keyword evidence="3" id="KW-1185">Reference proteome</keyword>
<reference evidence="2" key="1">
    <citation type="submission" date="2018-05" db="EMBL/GenBank/DDBJ databases">
        <title>Draft genome of Mucuna pruriens seed.</title>
        <authorList>
            <person name="Nnadi N.E."/>
            <person name="Vos R."/>
            <person name="Hasami M.H."/>
            <person name="Devisetty U.K."/>
            <person name="Aguiy J.C."/>
        </authorList>
    </citation>
    <scope>NUCLEOTIDE SEQUENCE [LARGE SCALE GENOMIC DNA]</scope>
    <source>
        <strain evidence="2">JCA_2017</strain>
    </source>
</reference>
<sequence>MNHEDGQVYASSKGITKEVKRDKLDKRVEHGIFIGYSTISKAYRIFQPQTGKILISRDVHFMEDEKWCWSDSKKNQNVVLELEDTLDDAPI</sequence>
<protein>
    <recommendedName>
        <fullName evidence="1">Retroviral polymerase SH3-like domain-containing protein</fullName>
    </recommendedName>
</protein>
<dbReference type="AlphaFoldDB" id="A0A371FMS7"/>
<evidence type="ECO:0000313" key="2">
    <source>
        <dbReference type="EMBL" id="RDX79373.1"/>
    </source>
</evidence>
<dbReference type="InterPro" id="IPR057670">
    <property type="entry name" value="SH3_retrovirus"/>
</dbReference>
<dbReference type="Pfam" id="PF25597">
    <property type="entry name" value="SH3_retrovirus"/>
    <property type="match status" value="1"/>
</dbReference>
<gene>
    <name evidence="2" type="ORF">CR513_40217</name>
</gene>
<organism evidence="2 3">
    <name type="scientific">Mucuna pruriens</name>
    <name type="common">Velvet bean</name>
    <name type="synonym">Dolichos pruriens</name>
    <dbReference type="NCBI Taxonomy" id="157652"/>
    <lineage>
        <taxon>Eukaryota</taxon>
        <taxon>Viridiplantae</taxon>
        <taxon>Streptophyta</taxon>
        <taxon>Embryophyta</taxon>
        <taxon>Tracheophyta</taxon>
        <taxon>Spermatophyta</taxon>
        <taxon>Magnoliopsida</taxon>
        <taxon>eudicotyledons</taxon>
        <taxon>Gunneridae</taxon>
        <taxon>Pentapetalae</taxon>
        <taxon>rosids</taxon>
        <taxon>fabids</taxon>
        <taxon>Fabales</taxon>
        <taxon>Fabaceae</taxon>
        <taxon>Papilionoideae</taxon>
        <taxon>50 kb inversion clade</taxon>
        <taxon>NPAAA clade</taxon>
        <taxon>indigoferoid/millettioid clade</taxon>
        <taxon>Phaseoleae</taxon>
        <taxon>Mucuna</taxon>
    </lineage>
</organism>